<dbReference type="EMBL" id="SNRW01000299">
    <property type="protein sequence ID" value="KAA6401999.1"/>
    <property type="molecule type" value="Genomic_DNA"/>
</dbReference>
<accession>A0A5J4X637</accession>
<sequence>MPISSVFLIGTSTGAPYIQFQVTCNTNAMQTIDLVPNYTVNGIVDLYGVFTASSYVQPAYNIYYGVDQLLHTHTGSYSSAVYTEWIHVMTGSVVITVNLSNQSEFFPQQITEILTQDIVTSISGSQTQIPMSYNLGNGGIIINMLQVNPTGRSASTYNNGIRIGNYNSESSLYLGCATTAINTTQSGQWKISKTSDNALTINPSSLRQADHSAGLSINSDSSVIKFNRNGLVDVGSSTSFAGVTSGNIQIYPTATSYDDGLRISRSDPDTGNATIQLGCSRTSNTGAIVGQWSIFTPPSSSEINPQGFAIAISSQSGDNNRGLQISTDGNTLTFNGRVL</sequence>
<gene>
    <name evidence="1" type="ORF">EZS28_002469</name>
</gene>
<comment type="caution">
    <text evidence="1">The sequence shown here is derived from an EMBL/GenBank/DDBJ whole genome shotgun (WGS) entry which is preliminary data.</text>
</comment>
<protein>
    <submittedName>
        <fullName evidence="1">Uncharacterized protein</fullName>
    </submittedName>
</protein>
<proteinExistence type="predicted"/>
<name>A0A5J4X637_9EUKA</name>
<dbReference type="Proteomes" id="UP000324800">
    <property type="component" value="Unassembled WGS sequence"/>
</dbReference>
<evidence type="ECO:0000313" key="2">
    <source>
        <dbReference type="Proteomes" id="UP000324800"/>
    </source>
</evidence>
<dbReference type="AlphaFoldDB" id="A0A5J4X637"/>
<reference evidence="1 2" key="1">
    <citation type="submission" date="2019-03" db="EMBL/GenBank/DDBJ databases">
        <title>Single cell metagenomics reveals metabolic interactions within the superorganism composed of flagellate Streblomastix strix and complex community of Bacteroidetes bacteria on its surface.</title>
        <authorList>
            <person name="Treitli S.C."/>
            <person name="Kolisko M."/>
            <person name="Husnik F."/>
            <person name="Keeling P."/>
            <person name="Hampl V."/>
        </authorList>
    </citation>
    <scope>NUCLEOTIDE SEQUENCE [LARGE SCALE GENOMIC DNA]</scope>
    <source>
        <strain evidence="1">ST1C</strain>
    </source>
</reference>
<organism evidence="1 2">
    <name type="scientific">Streblomastix strix</name>
    <dbReference type="NCBI Taxonomy" id="222440"/>
    <lineage>
        <taxon>Eukaryota</taxon>
        <taxon>Metamonada</taxon>
        <taxon>Preaxostyla</taxon>
        <taxon>Oxymonadida</taxon>
        <taxon>Streblomastigidae</taxon>
        <taxon>Streblomastix</taxon>
    </lineage>
</organism>
<evidence type="ECO:0000313" key="1">
    <source>
        <dbReference type="EMBL" id="KAA6401999.1"/>
    </source>
</evidence>